<accession>A0ABD1YNX4</accession>
<organism evidence="2 3">
    <name type="scientific">Riccia fluitans</name>
    <dbReference type="NCBI Taxonomy" id="41844"/>
    <lineage>
        <taxon>Eukaryota</taxon>
        <taxon>Viridiplantae</taxon>
        <taxon>Streptophyta</taxon>
        <taxon>Embryophyta</taxon>
        <taxon>Marchantiophyta</taxon>
        <taxon>Marchantiopsida</taxon>
        <taxon>Marchantiidae</taxon>
        <taxon>Marchantiales</taxon>
        <taxon>Ricciaceae</taxon>
        <taxon>Riccia</taxon>
    </lineage>
</organism>
<gene>
    <name evidence="2" type="ORF">R1flu_003950</name>
</gene>
<dbReference type="EMBL" id="JBHFFA010000003">
    <property type="protein sequence ID" value="KAL2632471.1"/>
    <property type="molecule type" value="Genomic_DNA"/>
</dbReference>
<feature type="region of interest" description="Disordered" evidence="1">
    <location>
        <begin position="43"/>
        <end position="116"/>
    </location>
</feature>
<dbReference type="AlphaFoldDB" id="A0ABD1YNX4"/>
<keyword evidence="3" id="KW-1185">Reference proteome</keyword>
<protein>
    <submittedName>
        <fullName evidence="2">Uncharacterized protein</fullName>
    </submittedName>
</protein>
<evidence type="ECO:0000313" key="3">
    <source>
        <dbReference type="Proteomes" id="UP001605036"/>
    </source>
</evidence>
<dbReference type="Proteomes" id="UP001605036">
    <property type="component" value="Unassembled WGS sequence"/>
</dbReference>
<evidence type="ECO:0000313" key="2">
    <source>
        <dbReference type="EMBL" id="KAL2632471.1"/>
    </source>
</evidence>
<reference evidence="2 3" key="1">
    <citation type="submission" date="2024-09" db="EMBL/GenBank/DDBJ databases">
        <title>Chromosome-scale assembly of Riccia fluitans.</title>
        <authorList>
            <person name="Paukszto L."/>
            <person name="Sawicki J."/>
            <person name="Karawczyk K."/>
            <person name="Piernik-Szablinska J."/>
            <person name="Szczecinska M."/>
            <person name="Mazdziarz M."/>
        </authorList>
    </citation>
    <scope>NUCLEOTIDE SEQUENCE [LARGE SCALE GENOMIC DNA]</scope>
    <source>
        <strain evidence="2">Rf_01</strain>
        <tissue evidence="2">Aerial parts of the thallus</tissue>
    </source>
</reference>
<evidence type="ECO:0000256" key="1">
    <source>
        <dbReference type="SAM" id="MobiDB-lite"/>
    </source>
</evidence>
<name>A0ABD1YNX4_9MARC</name>
<dbReference type="PANTHER" id="PTHR33205:SF1">
    <property type="entry name" value="TRANSMEMBRANE PROTEIN"/>
    <property type="match status" value="1"/>
</dbReference>
<sequence length="245" mass="26892">MVGRCCTPRRITPSSSYLRLAWVCRPPARMHVRLLGPCFKTGRMKSPLRRRPERAGAPEARPPKGRALPPKKGILGLPDGIGRPRRPTFIPPEAHADQRPASSGGPAYAAVPHPTGRTRGLHSLPSQQFQALFNSLFKVLFIFPSRYLFAIGLPPVFSLGRNLPPSSAFPNSPTRRQRLVEQQAPARRGSHPLRRPFPGDLGRVRCRGHFSRLQLAPRNGAIFKLALPGSLAATKGILVSFFSSA</sequence>
<comment type="caution">
    <text evidence="2">The sequence shown here is derived from an EMBL/GenBank/DDBJ whole genome shotgun (WGS) entry which is preliminary data.</text>
</comment>
<proteinExistence type="predicted"/>
<dbReference type="PANTHER" id="PTHR33205">
    <property type="entry name" value="TRANSMEMBRANE PROTEIN"/>
    <property type="match status" value="1"/>
</dbReference>
<feature type="compositionally biased region" description="Basic residues" evidence="1">
    <location>
        <begin position="43"/>
        <end position="52"/>
    </location>
</feature>